<keyword evidence="2" id="KW-1185">Reference proteome</keyword>
<protein>
    <submittedName>
        <fullName evidence="1">Uncharacterized protein</fullName>
    </submittedName>
</protein>
<accession>A0ABV1AGG4</accession>
<sequence>MCMLDLVMKQEQNALTTCSGRKWNRHAHFQACFDQEDKLLHRLGCCYMNLELQVPKCPFAPPIRTKLVFQTLHCVKYLSKHYVKSHFHCLGLNHSLGVG</sequence>
<evidence type="ECO:0000313" key="2">
    <source>
        <dbReference type="Proteomes" id="UP001469553"/>
    </source>
</evidence>
<proteinExistence type="predicted"/>
<dbReference type="EMBL" id="JAHRIP010090770">
    <property type="protein sequence ID" value="MEQ2316895.1"/>
    <property type="molecule type" value="Genomic_DNA"/>
</dbReference>
<gene>
    <name evidence="1" type="ORF">AMECASPLE_037106</name>
</gene>
<name>A0ABV1AGG4_9TELE</name>
<reference evidence="1 2" key="1">
    <citation type="submission" date="2021-06" db="EMBL/GenBank/DDBJ databases">
        <authorList>
            <person name="Palmer J.M."/>
        </authorList>
    </citation>
    <scope>NUCLEOTIDE SEQUENCE [LARGE SCALE GENOMIC DNA]</scope>
    <source>
        <strain evidence="1 2">AS_MEX2019</strain>
        <tissue evidence="1">Muscle</tissue>
    </source>
</reference>
<evidence type="ECO:0000313" key="1">
    <source>
        <dbReference type="EMBL" id="MEQ2316895.1"/>
    </source>
</evidence>
<organism evidence="1 2">
    <name type="scientific">Ameca splendens</name>
    <dbReference type="NCBI Taxonomy" id="208324"/>
    <lineage>
        <taxon>Eukaryota</taxon>
        <taxon>Metazoa</taxon>
        <taxon>Chordata</taxon>
        <taxon>Craniata</taxon>
        <taxon>Vertebrata</taxon>
        <taxon>Euteleostomi</taxon>
        <taxon>Actinopterygii</taxon>
        <taxon>Neopterygii</taxon>
        <taxon>Teleostei</taxon>
        <taxon>Neoteleostei</taxon>
        <taxon>Acanthomorphata</taxon>
        <taxon>Ovalentaria</taxon>
        <taxon>Atherinomorphae</taxon>
        <taxon>Cyprinodontiformes</taxon>
        <taxon>Goodeidae</taxon>
        <taxon>Ameca</taxon>
    </lineage>
</organism>
<dbReference type="Proteomes" id="UP001469553">
    <property type="component" value="Unassembled WGS sequence"/>
</dbReference>
<comment type="caution">
    <text evidence="1">The sequence shown here is derived from an EMBL/GenBank/DDBJ whole genome shotgun (WGS) entry which is preliminary data.</text>
</comment>